<dbReference type="SMART" id="SM01325">
    <property type="entry name" value="DUF3160"/>
    <property type="match status" value="1"/>
</dbReference>
<evidence type="ECO:0000256" key="2">
    <source>
        <dbReference type="SAM" id="Phobius"/>
    </source>
</evidence>
<dbReference type="KEGG" id="shi:Shel_26350"/>
<dbReference type="Pfam" id="PF13240">
    <property type="entry name" value="Zn_Ribbon_1"/>
    <property type="match status" value="1"/>
</dbReference>
<feature type="compositionally biased region" description="Low complexity" evidence="1">
    <location>
        <begin position="32"/>
        <end position="42"/>
    </location>
</feature>
<feature type="transmembrane region" description="Helical" evidence="2">
    <location>
        <begin position="58"/>
        <end position="79"/>
    </location>
</feature>
<evidence type="ECO:0000313" key="5">
    <source>
        <dbReference type="Proteomes" id="UP000002026"/>
    </source>
</evidence>
<evidence type="ECO:0000259" key="3">
    <source>
        <dbReference type="Pfam" id="PF13240"/>
    </source>
</evidence>
<evidence type="ECO:0000256" key="1">
    <source>
        <dbReference type="SAM" id="MobiDB-lite"/>
    </source>
</evidence>
<dbReference type="HOGENOM" id="CLU_015670_1_0_11"/>
<organism evidence="4 5">
    <name type="scientific">Slackia heliotrinireducens (strain ATCC 29202 / DSM 20476 / NCTC 11029 / RHS 1)</name>
    <name type="common">Peptococcus heliotrinreducens</name>
    <dbReference type="NCBI Taxonomy" id="471855"/>
    <lineage>
        <taxon>Bacteria</taxon>
        <taxon>Bacillati</taxon>
        <taxon>Actinomycetota</taxon>
        <taxon>Coriobacteriia</taxon>
        <taxon>Eggerthellales</taxon>
        <taxon>Eggerthellaceae</taxon>
        <taxon>Slackia</taxon>
    </lineage>
</organism>
<protein>
    <recommendedName>
        <fullName evidence="3">Zinc-ribbon domain-containing protein</fullName>
    </recommendedName>
</protein>
<keyword evidence="2" id="KW-0812">Transmembrane</keyword>
<dbReference type="AlphaFoldDB" id="C7N3B4"/>
<keyword evidence="2" id="KW-1133">Transmembrane helix</keyword>
<dbReference type="RefSeq" id="WP_012799735.1">
    <property type="nucleotide sequence ID" value="NC_013165.1"/>
</dbReference>
<dbReference type="EMBL" id="CP001684">
    <property type="protein sequence ID" value="ACV23637.1"/>
    <property type="molecule type" value="Genomic_DNA"/>
</dbReference>
<dbReference type="InterPro" id="IPR026870">
    <property type="entry name" value="Zinc_ribbon_dom"/>
</dbReference>
<accession>C7N3B4</accession>
<dbReference type="Proteomes" id="UP000002026">
    <property type="component" value="Chromosome"/>
</dbReference>
<keyword evidence="2" id="KW-0472">Membrane</keyword>
<feature type="region of interest" description="Disordered" evidence="1">
    <location>
        <begin position="31"/>
        <end position="50"/>
    </location>
</feature>
<dbReference type="eggNOG" id="COG4640">
    <property type="taxonomic scope" value="Bacteria"/>
</dbReference>
<feature type="domain" description="Zinc-ribbon" evidence="3">
    <location>
        <begin position="2"/>
        <end position="24"/>
    </location>
</feature>
<name>C7N3B4_SLAHD</name>
<dbReference type="Pfam" id="PF11369">
    <property type="entry name" value="DUF3160"/>
    <property type="match status" value="1"/>
</dbReference>
<gene>
    <name evidence="4" type="ordered locus">Shel_26350</name>
</gene>
<sequence>MFCPKCGNQLNQDDAFCGSCGAPVADRADALQKAMPQPEAPAAQPPTQAPKKRVGAGMVALAAVLLCGLVAIGATIAVLHGDDADESTATTSQTAGQTSTATAADGQEVVSMERPVLISFTQESDAASVVPSVEPYAVEDGLTNVVNANRFYLTDEEQDLVVQNGFAVSVGQAGYEFFDSYEMNRYSQTPNFVTVDSMMHTYHLYFSYLMKNTERDYLAPALGEVSRAMLDESLEQLAAAEGTGWEDAALRNVAFFAVGASLLDPSTEVPSQVEDVVSAELAQIEDAAGIAESPLMGAGNMEDYSQYVVRGYYEGDEQLESYFKAMMWYGRMNFAQKNEDLDRSACLMALALQESGALADWEGIYTVTSFFAGASDDCGFYEYYPILESVYGKTPSIDDLVENEDAWAEVHTLTADMPAPQINSIATGRDDDADYEEENKGYRFMGQRFTLDSAIFQKLVYNEVLANDAGEDRMLPCALDVPAALGSDEALEILEEQGETGYENYSENMTALREGLGSADDDTLWSASLYSQWLYTLDPLLDVKGEGYPSFMANDQWTRKNLQSYLGSYSELKHDTILYSKQVMAEMGGGEEPDVDDRGYVEPEPMVFERLQKLTDATAEGLDRYGMLSAEDAENLEKLSSLAGQLETIAIKELQGELPTDEEFELIRSYGGQLEHFWQTVYEGEAEGENFTAREFPAALVADIATDAQSGTCLEVGVGDLSEVFVVVPIDGELHLTSGVVFSYYEFEQPIAERLTDSEWRKMMGIDIGDDGNFAKPAQDIEEWTRGFQVERPR</sequence>
<dbReference type="InterPro" id="IPR022601">
    <property type="entry name" value="DUF3160"/>
</dbReference>
<keyword evidence="5" id="KW-1185">Reference proteome</keyword>
<proteinExistence type="predicted"/>
<reference evidence="4 5" key="1">
    <citation type="journal article" date="2009" name="Stand. Genomic Sci.">
        <title>Complete genome sequence of Slackia heliotrinireducens type strain (RHS 1).</title>
        <authorList>
            <person name="Pukall R."/>
            <person name="Lapidus A."/>
            <person name="Nolan M."/>
            <person name="Copeland A."/>
            <person name="Glavina Del Rio T."/>
            <person name="Lucas S."/>
            <person name="Chen F."/>
            <person name="Tice H."/>
            <person name="Cheng J.F."/>
            <person name="Chertkov O."/>
            <person name="Bruce D."/>
            <person name="Goodwin L."/>
            <person name="Kuske C."/>
            <person name="Brettin T."/>
            <person name="Detter J.C."/>
            <person name="Han C."/>
            <person name="Pitluck S."/>
            <person name="Pati A."/>
            <person name="Mavrommatis K."/>
            <person name="Ivanova N."/>
            <person name="Ovchinnikova G."/>
            <person name="Chen A."/>
            <person name="Palaniappan K."/>
            <person name="Schneider S."/>
            <person name="Rohde M."/>
            <person name="Chain P."/>
            <person name="D'haeseleer P."/>
            <person name="Goker M."/>
            <person name="Bristow J."/>
            <person name="Eisen J.A."/>
            <person name="Markowitz V."/>
            <person name="Kyrpides N.C."/>
            <person name="Klenk H.P."/>
            <person name="Hugenholtz P."/>
        </authorList>
    </citation>
    <scope>NUCLEOTIDE SEQUENCE [LARGE SCALE GENOMIC DNA]</scope>
    <source>
        <strain evidence="5">ATCC 29202 / DSM 20476 / NCTC 11029 / RHS 1</strain>
    </source>
</reference>
<evidence type="ECO:0000313" key="4">
    <source>
        <dbReference type="EMBL" id="ACV23637.1"/>
    </source>
</evidence>